<evidence type="ECO:0000256" key="5">
    <source>
        <dbReference type="ARBA" id="ARBA00022793"/>
    </source>
</evidence>
<proteinExistence type="inferred from homology"/>
<evidence type="ECO:0000256" key="6">
    <source>
        <dbReference type="ARBA" id="ARBA00022822"/>
    </source>
</evidence>
<dbReference type="InterPro" id="IPR011060">
    <property type="entry name" value="RibuloseP-bd_barrel"/>
</dbReference>
<dbReference type="GO" id="GO:0000162">
    <property type="term" value="P:L-tryptophan biosynthetic process"/>
    <property type="evidence" value="ECO:0007669"/>
    <property type="project" value="UniProtKB-UniPathway"/>
</dbReference>
<evidence type="ECO:0000256" key="2">
    <source>
        <dbReference type="ARBA" id="ARBA00004696"/>
    </source>
</evidence>
<evidence type="ECO:0000256" key="3">
    <source>
        <dbReference type="ARBA" id="ARBA00012362"/>
    </source>
</evidence>
<dbReference type="PANTHER" id="PTHR22854">
    <property type="entry name" value="TRYPTOPHAN BIOSYNTHESIS PROTEIN"/>
    <property type="match status" value="1"/>
</dbReference>
<dbReference type="PROSITE" id="PS00614">
    <property type="entry name" value="IGPS"/>
    <property type="match status" value="1"/>
</dbReference>
<evidence type="ECO:0000256" key="7">
    <source>
        <dbReference type="ARBA" id="ARBA00023141"/>
    </source>
</evidence>
<accession>A0A6J6ZZG0</accession>
<dbReference type="UniPathway" id="UPA00035">
    <property type="reaction ID" value="UER00043"/>
</dbReference>
<dbReference type="Pfam" id="PF00218">
    <property type="entry name" value="IGPS"/>
    <property type="match status" value="1"/>
</dbReference>
<evidence type="ECO:0000256" key="1">
    <source>
        <dbReference type="ARBA" id="ARBA00001633"/>
    </source>
</evidence>
<evidence type="ECO:0000256" key="4">
    <source>
        <dbReference type="ARBA" id="ARBA00022605"/>
    </source>
</evidence>
<evidence type="ECO:0000256" key="8">
    <source>
        <dbReference type="ARBA" id="ARBA00023239"/>
    </source>
</evidence>
<feature type="domain" description="Indole-3-glycerol phosphate synthase" evidence="9">
    <location>
        <begin position="7"/>
        <end position="259"/>
    </location>
</feature>
<dbReference type="AlphaFoldDB" id="A0A6J6ZZG0"/>
<evidence type="ECO:0000313" key="10">
    <source>
        <dbReference type="EMBL" id="CAB4825951.1"/>
    </source>
</evidence>
<dbReference type="InterPro" id="IPR013798">
    <property type="entry name" value="Indole-3-glycerol_P_synth_dom"/>
</dbReference>
<dbReference type="SUPFAM" id="SSF51366">
    <property type="entry name" value="Ribulose-phoshate binding barrel"/>
    <property type="match status" value="1"/>
</dbReference>
<keyword evidence="6" id="KW-0822">Tryptophan biosynthesis</keyword>
<comment type="pathway">
    <text evidence="2">Amino-acid biosynthesis; L-tryptophan biosynthesis; L-tryptophan from chorismate: step 4/5.</text>
</comment>
<evidence type="ECO:0000259" key="9">
    <source>
        <dbReference type="Pfam" id="PF00218"/>
    </source>
</evidence>
<dbReference type="HAMAP" id="MF_00134_B">
    <property type="entry name" value="IGPS_B"/>
    <property type="match status" value="1"/>
</dbReference>
<dbReference type="InterPro" id="IPR001468">
    <property type="entry name" value="Indole-3-GlycerolPSynthase_CS"/>
</dbReference>
<dbReference type="EMBL" id="CAFABA010000032">
    <property type="protein sequence ID" value="CAB4825951.1"/>
    <property type="molecule type" value="Genomic_DNA"/>
</dbReference>
<dbReference type="Gene3D" id="3.20.20.70">
    <property type="entry name" value="Aldolase class I"/>
    <property type="match status" value="1"/>
</dbReference>
<dbReference type="GO" id="GO:0004640">
    <property type="term" value="F:phosphoribosylanthranilate isomerase activity"/>
    <property type="evidence" value="ECO:0007669"/>
    <property type="project" value="TreeGrafter"/>
</dbReference>
<keyword evidence="8" id="KW-0456">Lyase</keyword>
<gene>
    <name evidence="10" type="ORF">UFOPK3139_01025</name>
</gene>
<dbReference type="InterPro" id="IPR045186">
    <property type="entry name" value="Indole-3-glycerol_P_synth"/>
</dbReference>
<reference evidence="10" key="1">
    <citation type="submission" date="2020-05" db="EMBL/GenBank/DDBJ databases">
        <authorList>
            <person name="Chiriac C."/>
            <person name="Salcher M."/>
            <person name="Ghai R."/>
            <person name="Kavagutti S V."/>
        </authorList>
    </citation>
    <scope>NUCLEOTIDE SEQUENCE</scope>
</reference>
<keyword evidence="5" id="KW-0210">Decarboxylase</keyword>
<name>A0A6J6ZZG0_9ZZZZ</name>
<sequence>MMPTYLDRILDTHRARAADDQRSLGSLVEAAQEMPPARGFRAALVEASTLDGIAVIAEVKRRSPSKGALAVNLDPAVLGAAYAAGGAACLSALTDVEFFGGSAADLAAARAASGRPVLRKDFTVSANDVCDARLMGADCVLLIAAALDDTELEAFHSLARTVGLDALVEVHDEAELARAIAVGADLVGVNQRDLITFQVDQQRAVRMAPRMPSGVVRVAESGIRGPADARVLAAAGYHALLVGESLVKAADPAAAVADLRAAGR</sequence>
<keyword evidence="7" id="KW-0057">Aromatic amino acid biosynthesis</keyword>
<keyword evidence="4" id="KW-0028">Amino-acid biosynthesis</keyword>
<protein>
    <recommendedName>
        <fullName evidence="3">indole-3-glycerol-phosphate synthase</fullName>
        <ecNumber evidence="3">4.1.1.48</ecNumber>
    </recommendedName>
</protein>
<dbReference type="FunFam" id="3.20.20.70:FF:000024">
    <property type="entry name" value="Indole-3-glycerol phosphate synthase"/>
    <property type="match status" value="1"/>
</dbReference>
<comment type="catalytic activity">
    <reaction evidence="1">
        <text>1-(2-carboxyphenylamino)-1-deoxy-D-ribulose 5-phosphate + H(+) = (1S,2R)-1-C-(indol-3-yl)glycerol 3-phosphate + CO2 + H2O</text>
        <dbReference type="Rhea" id="RHEA:23476"/>
        <dbReference type="ChEBI" id="CHEBI:15377"/>
        <dbReference type="ChEBI" id="CHEBI:15378"/>
        <dbReference type="ChEBI" id="CHEBI:16526"/>
        <dbReference type="ChEBI" id="CHEBI:58613"/>
        <dbReference type="ChEBI" id="CHEBI:58866"/>
        <dbReference type="EC" id="4.1.1.48"/>
    </reaction>
</comment>
<organism evidence="10">
    <name type="scientific">freshwater metagenome</name>
    <dbReference type="NCBI Taxonomy" id="449393"/>
    <lineage>
        <taxon>unclassified sequences</taxon>
        <taxon>metagenomes</taxon>
        <taxon>ecological metagenomes</taxon>
    </lineage>
</organism>
<dbReference type="InterPro" id="IPR013785">
    <property type="entry name" value="Aldolase_TIM"/>
</dbReference>
<dbReference type="EC" id="4.1.1.48" evidence="3"/>
<dbReference type="GO" id="GO:0004425">
    <property type="term" value="F:indole-3-glycerol-phosphate synthase activity"/>
    <property type="evidence" value="ECO:0007669"/>
    <property type="project" value="UniProtKB-EC"/>
</dbReference>
<dbReference type="PANTHER" id="PTHR22854:SF2">
    <property type="entry name" value="INDOLE-3-GLYCEROL-PHOSPHATE SYNTHASE"/>
    <property type="match status" value="1"/>
</dbReference>
<dbReference type="CDD" id="cd00331">
    <property type="entry name" value="IGPS"/>
    <property type="match status" value="1"/>
</dbReference>